<dbReference type="Pfam" id="PF08770">
    <property type="entry name" value="SoxZ"/>
    <property type="match status" value="1"/>
</dbReference>
<dbReference type="NCBIfam" id="TIGR04490">
    <property type="entry name" value="SoxZ_true"/>
    <property type="match status" value="1"/>
</dbReference>
<dbReference type="Gene3D" id="2.60.40.10">
    <property type="entry name" value="Immunoglobulins"/>
    <property type="match status" value="1"/>
</dbReference>
<feature type="domain" description="Sulphur oxidation protein SoxZ" evidence="1">
    <location>
        <begin position="182"/>
        <end position="269"/>
    </location>
</feature>
<dbReference type="Pfam" id="PF13501">
    <property type="entry name" value="SoxY"/>
    <property type="match status" value="1"/>
</dbReference>
<dbReference type="InterPro" id="IPR030995">
    <property type="entry name" value="SoxZ"/>
</dbReference>
<dbReference type="Gene3D" id="2.60.40.2470">
    <property type="entry name" value="SoxY domain"/>
    <property type="match status" value="1"/>
</dbReference>
<reference evidence="3" key="2">
    <citation type="journal article" date="2021" name="Front. Microbiol.">
        <title>Aerobic Denitrification and Heterotrophic Sulfur Oxidation in the Genus Halomonas Revealed by Six Novel Species Characterizations and Genome-Based Analysis.</title>
        <authorList>
            <person name="Wang L."/>
            <person name="Shao Z."/>
        </authorList>
    </citation>
    <scope>NUCLEOTIDE SEQUENCE</scope>
    <source>
        <strain evidence="3">MCCC 1A05776</strain>
    </source>
</reference>
<feature type="domain" description="Ig-like SoxY" evidence="2">
    <location>
        <begin position="49"/>
        <end position="158"/>
    </location>
</feature>
<name>A0AAW4YT51_9GAMM</name>
<evidence type="ECO:0000259" key="2">
    <source>
        <dbReference type="Pfam" id="PF13501"/>
    </source>
</evidence>
<sequence length="275" mass="30027">MHPFRQSRHDASRRRLLRGLALACAGLGLAGLAMPGFANEPWQRLEAAQSVLGESEPRTEGLTLDLPHVSEDGSAVPLTVSFDGELAEGDYIERIDLFANGNPYPEVATFRLTQLSAKPEISTRVRLNETQQVIAIATSHQGERFATSREVRITVSGCLMRNGNDANDALSNPRVSVPSGLSAGEPAEVRTLINHPMETGLREGDDGETLPRHIVERFSVSIDGDVVFEADLHQAVSANPYLRFFLTPVESAEAEFTWQDDTGETARHVAELELS</sequence>
<dbReference type="InterPro" id="IPR032711">
    <property type="entry name" value="SoxY"/>
</dbReference>
<accession>A0AAW4YT51</accession>
<dbReference type="RefSeq" id="WP_234239433.1">
    <property type="nucleotide sequence ID" value="NZ_JABFTS010000003.1"/>
</dbReference>
<gene>
    <name evidence="3" type="primary">soxZ</name>
    <name evidence="3" type="ORF">HOP61_10900</name>
</gene>
<comment type="caution">
    <text evidence="3">The sequence shown here is derived from an EMBL/GenBank/DDBJ whole genome shotgun (WGS) entry which is preliminary data.</text>
</comment>
<dbReference type="AlphaFoldDB" id="A0AAW4YT51"/>
<dbReference type="InterPro" id="IPR006311">
    <property type="entry name" value="TAT_signal"/>
</dbReference>
<dbReference type="SUPFAM" id="SSF81296">
    <property type="entry name" value="E set domains"/>
    <property type="match status" value="1"/>
</dbReference>
<organism evidence="3 4">
    <name type="scientific">Billgrantia desiderata</name>
    <dbReference type="NCBI Taxonomy" id="52021"/>
    <lineage>
        <taxon>Bacteria</taxon>
        <taxon>Pseudomonadati</taxon>
        <taxon>Pseudomonadota</taxon>
        <taxon>Gammaproteobacteria</taxon>
        <taxon>Oceanospirillales</taxon>
        <taxon>Halomonadaceae</taxon>
        <taxon>Billgrantia</taxon>
    </lineage>
</organism>
<dbReference type="EMBL" id="JABFTS010000003">
    <property type="protein sequence ID" value="MCE8051803.1"/>
    <property type="molecule type" value="Genomic_DNA"/>
</dbReference>
<dbReference type="InterPro" id="IPR013783">
    <property type="entry name" value="Ig-like_fold"/>
</dbReference>
<evidence type="ECO:0000313" key="4">
    <source>
        <dbReference type="Proteomes" id="UP001320178"/>
    </source>
</evidence>
<dbReference type="InterPro" id="IPR014756">
    <property type="entry name" value="Ig_E-set"/>
</dbReference>
<evidence type="ECO:0000313" key="3">
    <source>
        <dbReference type="EMBL" id="MCE8051803.1"/>
    </source>
</evidence>
<dbReference type="InterPro" id="IPR038162">
    <property type="entry name" value="SoxY_sf"/>
</dbReference>
<dbReference type="InterPro" id="IPR014880">
    <property type="entry name" value="SoxZ_dom"/>
</dbReference>
<protein>
    <submittedName>
        <fullName evidence="3">Thiosulfate oxidation carrier complex protein SoxZ</fullName>
    </submittedName>
</protein>
<evidence type="ECO:0000259" key="1">
    <source>
        <dbReference type="Pfam" id="PF08770"/>
    </source>
</evidence>
<proteinExistence type="predicted"/>
<reference evidence="3" key="1">
    <citation type="submission" date="2020-05" db="EMBL/GenBank/DDBJ databases">
        <authorList>
            <person name="Wang L."/>
            <person name="Shao Z."/>
        </authorList>
    </citation>
    <scope>NUCLEOTIDE SEQUENCE</scope>
    <source>
        <strain evidence="3">MCCC 1A05776</strain>
    </source>
</reference>
<dbReference type="PROSITE" id="PS51318">
    <property type="entry name" value="TAT"/>
    <property type="match status" value="1"/>
</dbReference>
<dbReference type="Proteomes" id="UP001320178">
    <property type="component" value="Unassembled WGS sequence"/>
</dbReference>